<dbReference type="RefSeq" id="WP_154473655.1">
    <property type="nucleotide sequence ID" value="NZ_DBEWUL010000050.1"/>
</dbReference>
<evidence type="ECO:0000256" key="1">
    <source>
        <dbReference type="SAM" id="MobiDB-lite"/>
    </source>
</evidence>
<proteinExistence type="predicted"/>
<keyword evidence="2" id="KW-1133">Transmembrane helix</keyword>
<accession>A0A7X2TDM5</accession>
<gene>
    <name evidence="3" type="ORF">FYJ39_17160</name>
</gene>
<organism evidence="3 4">
    <name type="scientific">Clostridium porci</name>
    <dbReference type="NCBI Taxonomy" id="2605778"/>
    <lineage>
        <taxon>Bacteria</taxon>
        <taxon>Bacillati</taxon>
        <taxon>Bacillota</taxon>
        <taxon>Clostridia</taxon>
        <taxon>Eubacteriales</taxon>
        <taxon>Clostridiaceae</taxon>
        <taxon>Clostridium</taxon>
    </lineage>
</organism>
<name>A0A7X2TDM5_9CLOT</name>
<dbReference type="EMBL" id="VUMD01000020">
    <property type="protein sequence ID" value="MSS38214.1"/>
    <property type="molecule type" value="Genomic_DNA"/>
</dbReference>
<feature type="transmembrane region" description="Helical" evidence="2">
    <location>
        <begin position="12"/>
        <end position="29"/>
    </location>
</feature>
<sequence length="78" mass="8713">MQLPTHITLAEWIIMILVFSLIGAAYWLINDSRKRGMKVGGKACGGCPHYCQFNRNCDGTPRDVSDLPSEQEDETLIS</sequence>
<feature type="compositionally biased region" description="Acidic residues" evidence="1">
    <location>
        <begin position="69"/>
        <end position="78"/>
    </location>
</feature>
<evidence type="ECO:0008006" key="5">
    <source>
        <dbReference type="Google" id="ProtNLM"/>
    </source>
</evidence>
<evidence type="ECO:0000256" key="2">
    <source>
        <dbReference type="SAM" id="Phobius"/>
    </source>
</evidence>
<keyword evidence="2" id="KW-0812">Transmembrane</keyword>
<keyword evidence="4" id="KW-1185">Reference proteome</keyword>
<feature type="region of interest" description="Disordered" evidence="1">
    <location>
        <begin position="59"/>
        <end position="78"/>
    </location>
</feature>
<evidence type="ECO:0000313" key="3">
    <source>
        <dbReference type="EMBL" id="MSS38214.1"/>
    </source>
</evidence>
<dbReference type="AlphaFoldDB" id="A0A7X2TDM5"/>
<reference evidence="3 4" key="1">
    <citation type="submission" date="2019-08" db="EMBL/GenBank/DDBJ databases">
        <title>In-depth cultivation of the pig gut microbiome towards novel bacterial diversity and tailored functional studies.</title>
        <authorList>
            <person name="Wylensek D."/>
            <person name="Hitch T.C.A."/>
            <person name="Clavel T."/>
        </authorList>
    </citation>
    <scope>NUCLEOTIDE SEQUENCE [LARGE SCALE GENOMIC DNA]</scope>
    <source>
        <strain evidence="3 4">WCA-389-WT-23D1</strain>
    </source>
</reference>
<evidence type="ECO:0000313" key="4">
    <source>
        <dbReference type="Proteomes" id="UP000429958"/>
    </source>
</evidence>
<protein>
    <recommendedName>
        <fullName evidence="5">FeoB-associated Cys-rich membrane protein</fullName>
    </recommendedName>
</protein>
<keyword evidence="2" id="KW-0472">Membrane</keyword>
<comment type="caution">
    <text evidence="3">The sequence shown here is derived from an EMBL/GenBank/DDBJ whole genome shotgun (WGS) entry which is preliminary data.</text>
</comment>
<dbReference type="Proteomes" id="UP000429958">
    <property type="component" value="Unassembled WGS sequence"/>
</dbReference>